<dbReference type="InterPro" id="IPR036388">
    <property type="entry name" value="WH-like_DNA-bd_sf"/>
</dbReference>
<proteinExistence type="predicted"/>
<sequence length="242" mass="27548">MQYKKIKPKKIYEEVAEALLDSIRSGALKPGDKLDSVQQLAENFHVGRSAIREALTSLRAMGLIEMRQGEGTYVKGFSPSGIAYPIQNALLMNKDDLFHLMEVRKLLEAGVAFSAAEKRTEEDLLKIRWALEEMKHHSNPVELGDEADLVFHLAIAEATGNPLLLSLMNHVSDLVSESMKETRRICLYSEMTTFDQLNEEHEAIFQAIEERNPEKARLEMNAHIHNVENILREYMNEAEKVK</sequence>
<dbReference type="Gene3D" id="1.20.120.530">
    <property type="entry name" value="GntR ligand-binding domain-like"/>
    <property type="match status" value="1"/>
</dbReference>
<dbReference type="InterPro" id="IPR000524">
    <property type="entry name" value="Tscrpt_reg_HTH_GntR"/>
</dbReference>
<dbReference type="Proteomes" id="UP001387364">
    <property type="component" value="Chromosome"/>
</dbReference>
<dbReference type="PANTHER" id="PTHR43537:SF5">
    <property type="entry name" value="UXU OPERON TRANSCRIPTIONAL REGULATOR"/>
    <property type="match status" value="1"/>
</dbReference>
<dbReference type="PANTHER" id="PTHR43537">
    <property type="entry name" value="TRANSCRIPTIONAL REGULATOR, GNTR FAMILY"/>
    <property type="match status" value="1"/>
</dbReference>
<feature type="domain" description="HTH gntR-type" evidence="4">
    <location>
        <begin position="9"/>
        <end position="77"/>
    </location>
</feature>
<protein>
    <submittedName>
        <fullName evidence="5">FadR/GntR family transcriptional regulator</fullName>
    </submittedName>
</protein>
<evidence type="ECO:0000313" key="6">
    <source>
        <dbReference type="Proteomes" id="UP001387364"/>
    </source>
</evidence>
<dbReference type="EMBL" id="CP147404">
    <property type="protein sequence ID" value="WXB92488.1"/>
    <property type="molecule type" value="Genomic_DNA"/>
</dbReference>
<keyword evidence="6" id="KW-1185">Reference proteome</keyword>
<name>A0ABZ2N451_9BACI</name>
<keyword evidence="1" id="KW-0805">Transcription regulation</keyword>
<dbReference type="Pfam" id="PF00392">
    <property type="entry name" value="GntR"/>
    <property type="match status" value="1"/>
</dbReference>
<dbReference type="PROSITE" id="PS50949">
    <property type="entry name" value="HTH_GNTR"/>
    <property type="match status" value="1"/>
</dbReference>
<dbReference type="InterPro" id="IPR011711">
    <property type="entry name" value="GntR_C"/>
</dbReference>
<dbReference type="SMART" id="SM00895">
    <property type="entry name" value="FCD"/>
    <property type="match status" value="1"/>
</dbReference>
<evidence type="ECO:0000313" key="5">
    <source>
        <dbReference type="EMBL" id="WXB92488.1"/>
    </source>
</evidence>
<gene>
    <name evidence="5" type="ORF">WDJ61_14820</name>
</gene>
<dbReference type="InterPro" id="IPR008920">
    <property type="entry name" value="TF_FadR/GntR_C"/>
</dbReference>
<reference evidence="5 6" key="1">
    <citation type="submission" date="2024-02" db="EMBL/GenBank/DDBJ databases">
        <title>Seven novel Bacillus-like species.</title>
        <authorList>
            <person name="Liu G."/>
        </authorList>
    </citation>
    <scope>NUCLEOTIDE SEQUENCE [LARGE SCALE GENOMIC DNA]</scope>
    <source>
        <strain evidence="5 6">FJAT-52991</strain>
    </source>
</reference>
<dbReference type="Gene3D" id="1.10.10.10">
    <property type="entry name" value="Winged helix-like DNA-binding domain superfamily/Winged helix DNA-binding domain"/>
    <property type="match status" value="1"/>
</dbReference>
<dbReference type="RefSeq" id="WP_338751038.1">
    <property type="nucleotide sequence ID" value="NZ_CP147404.1"/>
</dbReference>
<dbReference type="SMART" id="SM00345">
    <property type="entry name" value="HTH_GNTR"/>
    <property type="match status" value="1"/>
</dbReference>
<dbReference type="Pfam" id="PF07729">
    <property type="entry name" value="FCD"/>
    <property type="match status" value="1"/>
</dbReference>
<dbReference type="CDD" id="cd07377">
    <property type="entry name" value="WHTH_GntR"/>
    <property type="match status" value="1"/>
</dbReference>
<organism evidence="5 6">
    <name type="scientific">Bacillus kandeliae</name>
    <dbReference type="NCBI Taxonomy" id="3129297"/>
    <lineage>
        <taxon>Bacteria</taxon>
        <taxon>Bacillati</taxon>
        <taxon>Bacillota</taxon>
        <taxon>Bacilli</taxon>
        <taxon>Bacillales</taxon>
        <taxon>Bacillaceae</taxon>
        <taxon>Bacillus</taxon>
    </lineage>
</organism>
<dbReference type="SUPFAM" id="SSF48008">
    <property type="entry name" value="GntR ligand-binding domain-like"/>
    <property type="match status" value="1"/>
</dbReference>
<evidence type="ECO:0000256" key="1">
    <source>
        <dbReference type="ARBA" id="ARBA00023015"/>
    </source>
</evidence>
<dbReference type="SUPFAM" id="SSF46785">
    <property type="entry name" value="Winged helix' DNA-binding domain"/>
    <property type="match status" value="1"/>
</dbReference>
<dbReference type="InterPro" id="IPR036390">
    <property type="entry name" value="WH_DNA-bd_sf"/>
</dbReference>
<accession>A0ABZ2N451</accession>
<evidence type="ECO:0000259" key="4">
    <source>
        <dbReference type="PROSITE" id="PS50949"/>
    </source>
</evidence>
<evidence type="ECO:0000256" key="3">
    <source>
        <dbReference type="ARBA" id="ARBA00023163"/>
    </source>
</evidence>
<evidence type="ECO:0000256" key="2">
    <source>
        <dbReference type="ARBA" id="ARBA00023125"/>
    </source>
</evidence>
<dbReference type="PRINTS" id="PR00035">
    <property type="entry name" value="HTHGNTR"/>
</dbReference>
<keyword evidence="3" id="KW-0804">Transcription</keyword>
<keyword evidence="2" id="KW-0238">DNA-binding</keyword>